<feature type="transmembrane region" description="Helical" evidence="1">
    <location>
        <begin position="28"/>
        <end position="49"/>
    </location>
</feature>
<name>A0ABD1F916_HYPHA</name>
<gene>
    <name evidence="2" type="ORF">ABEB36_003393</name>
</gene>
<keyword evidence="3" id="KW-1185">Reference proteome</keyword>
<proteinExistence type="predicted"/>
<keyword evidence="1" id="KW-0472">Membrane</keyword>
<dbReference type="Proteomes" id="UP001566132">
    <property type="component" value="Unassembled WGS sequence"/>
</dbReference>
<organism evidence="2 3">
    <name type="scientific">Hypothenemus hampei</name>
    <name type="common">Coffee berry borer</name>
    <dbReference type="NCBI Taxonomy" id="57062"/>
    <lineage>
        <taxon>Eukaryota</taxon>
        <taxon>Metazoa</taxon>
        <taxon>Ecdysozoa</taxon>
        <taxon>Arthropoda</taxon>
        <taxon>Hexapoda</taxon>
        <taxon>Insecta</taxon>
        <taxon>Pterygota</taxon>
        <taxon>Neoptera</taxon>
        <taxon>Endopterygota</taxon>
        <taxon>Coleoptera</taxon>
        <taxon>Polyphaga</taxon>
        <taxon>Cucujiformia</taxon>
        <taxon>Curculionidae</taxon>
        <taxon>Scolytinae</taxon>
        <taxon>Hypothenemus</taxon>
    </lineage>
</organism>
<comment type="caution">
    <text evidence="2">The sequence shown here is derived from an EMBL/GenBank/DDBJ whole genome shotgun (WGS) entry which is preliminary data.</text>
</comment>
<protein>
    <submittedName>
        <fullName evidence="2">Uncharacterized protein</fullName>
    </submittedName>
</protein>
<evidence type="ECO:0000256" key="1">
    <source>
        <dbReference type="SAM" id="Phobius"/>
    </source>
</evidence>
<keyword evidence="1" id="KW-1133">Transmembrane helix</keyword>
<sequence>MQRILSVEASRNILNQPNSEFITKRFCWSFLLTVTFFSIVGGFVLGKFVSDMALANIMGEIRELSRKVASLNENLKSTFGTGLNFTYSEGYSFLNCNFLEIGRNQSGLLKANEYMDTLNLCFNNG</sequence>
<evidence type="ECO:0000313" key="3">
    <source>
        <dbReference type="Proteomes" id="UP001566132"/>
    </source>
</evidence>
<dbReference type="EMBL" id="JBDJPC010000002">
    <property type="protein sequence ID" value="KAL1514071.1"/>
    <property type="molecule type" value="Genomic_DNA"/>
</dbReference>
<dbReference type="AlphaFoldDB" id="A0ABD1F916"/>
<keyword evidence="1" id="KW-0812">Transmembrane</keyword>
<reference evidence="2 3" key="1">
    <citation type="submission" date="2024-05" db="EMBL/GenBank/DDBJ databases">
        <title>Genetic variation in Jamaican populations of the coffee berry borer (Hypothenemus hampei).</title>
        <authorList>
            <person name="Errbii M."/>
            <person name="Myrie A."/>
        </authorList>
    </citation>
    <scope>NUCLEOTIDE SEQUENCE [LARGE SCALE GENOMIC DNA]</scope>
    <source>
        <strain evidence="2">JA-Hopewell-2020-01-JO</strain>
        <tissue evidence="2">Whole body</tissue>
    </source>
</reference>
<accession>A0ABD1F916</accession>
<evidence type="ECO:0000313" key="2">
    <source>
        <dbReference type="EMBL" id="KAL1514071.1"/>
    </source>
</evidence>